<keyword evidence="1" id="KW-0732">Signal</keyword>
<comment type="caution">
    <text evidence="2">The sequence shown here is derived from an EMBL/GenBank/DDBJ whole genome shotgun (WGS) entry which is preliminary data.</text>
</comment>
<protein>
    <recommendedName>
        <fullName evidence="4">Ricin B lectin domain-containing protein</fullName>
    </recommendedName>
</protein>
<organism evidence="2 3">
    <name type="scientific">Streptomyces orinoci</name>
    <name type="common">Streptoverticillium orinoci</name>
    <dbReference type="NCBI Taxonomy" id="67339"/>
    <lineage>
        <taxon>Bacteria</taxon>
        <taxon>Bacillati</taxon>
        <taxon>Actinomycetota</taxon>
        <taxon>Actinomycetes</taxon>
        <taxon>Kitasatosporales</taxon>
        <taxon>Streptomycetaceae</taxon>
        <taxon>Streptomyces</taxon>
    </lineage>
</organism>
<evidence type="ECO:0008006" key="4">
    <source>
        <dbReference type="Google" id="ProtNLM"/>
    </source>
</evidence>
<feature type="signal peptide" evidence="1">
    <location>
        <begin position="1"/>
        <end position="28"/>
    </location>
</feature>
<feature type="chain" id="PRO_5046750535" description="Ricin B lectin domain-containing protein" evidence="1">
    <location>
        <begin position="29"/>
        <end position="156"/>
    </location>
</feature>
<evidence type="ECO:0000313" key="3">
    <source>
        <dbReference type="Proteomes" id="UP001552594"/>
    </source>
</evidence>
<reference evidence="2 3" key="1">
    <citation type="submission" date="2024-06" db="EMBL/GenBank/DDBJ databases">
        <title>The Natural Products Discovery Center: Release of the First 8490 Sequenced Strains for Exploring Actinobacteria Biosynthetic Diversity.</title>
        <authorList>
            <person name="Kalkreuter E."/>
            <person name="Kautsar S.A."/>
            <person name="Yang D."/>
            <person name="Bader C.D."/>
            <person name="Teijaro C.N."/>
            <person name="Fluegel L."/>
            <person name="Davis C.M."/>
            <person name="Simpson J.R."/>
            <person name="Lauterbach L."/>
            <person name="Steele A.D."/>
            <person name="Gui C."/>
            <person name="Meng S."/>
            <person name="Li G."/>
            <person name="Viehrig K."/>
            <person name="Ye F."/>
            <person name="Su P."/>
            <person name="Kiefer A.F."/>
            <person name="Nichols A."/>
            <person name="Cepeda A.J."/>
            <person name="Yan W."/>
            <person name="Fan B."/>
            <person name="Jiang Y."/>
            <person name="Adhikari A."/>
            <person name="Zheng C.-J."/>
            <person name="Schuster L."/>
            <person name="Cowan T.M."/>
            <person name="Smanski M.J."/>
            <person name="Chevrette M.G."/>
            <person name="De Carvalho L.P.S."/>
            <person name="Shen B."/>
        </authorList>
    </citation>
    <scope>NUCLEOTIDE SEQUENCE [LARGE SCALE GENOMIC DNA]</scope>
    <source>
        <strain evidence="2 3">NPDC052347</strain>
    </source>
</reference>
<sequence length="156" mass="17606">MKQKLVKTLMAAVAVPVLMAVASAPAQANGWVTWKNVKTGNYLLYDGNGNVKGGWATPGTTDWQYNWYDFQNSDGSYNEAPGGGNCLTGYYRQVYTESCNARPDQTNWWQRWYEISTSSGWKLKNRQTGYILDDEGHGGIYANVNDVNSSENQRWR</sequence>
<dbReference type="InterPro" id="IPR035992">
    <property type="entry name" value="Ricin_B-like_lectins"/>
</dbReference>
<dbReference type="Gene3D" id="2.80.10.50">
    <property type="match status" value="1"/>
</dbReference>
<evidence type="ECO:0000256" key="1">
    <source>
        <dbReference type="SAM" id="SignalP"/>
    </source>
</evidence>
<dbReference type="SUPFAM" id="SSF50370">
    <property type="entry name" value="Ricin B-like lectins"/>
    <property type="match status" value="1"/>
</dbReference>
<evidence type="ECO:0000313" key="2">
    <source>
        <dbReference type="EMBL" id="MEV5506435.1"/>
    </source>
</evidence>
<gene>
    <name evidence="2" type="ORF">AB0L16_08135</name>
</gene>
<keyword evidence="3" id="KW-1185">Reference proteome</keyword>
<dbReference type="Proteomes" id="UP001552594">
    <property type="component" value="Unassembled WGS sequence"/>
</dbReference>
<dbReference type="RefSeq" id="WP_109282854.1">
    <property type="nucleotide sequence ID" value="NZ_JBFAUK010000004.1"/>
</dbReference>
<dbReference type="EMBL" id="JBFAUK010000004">
    <property type="protein sequence ID" value="MEV5506435.1"/>
    <property type="molecule type" value="Genomic_DNA"/>
</dbReference>
<dbReference type="PROSITE" id="PS50231">
    <property type="entry name" value="RICIN_B_LECTIN"/>
    <property type="match status" value="1"/>
</dbReference>
<name>A0ABV3JU74_STRON</name>
<accession>A0ABV3JU74</accession>
<proteinExistence type="predicted"/>